<dbReference type="Pfam" id="PF13503">
    <property type="entry name" value="DUF4123"/>
    <property type="match status" value="1"/>
</dbReference>
<name>A0A443ZIR4_9PSED</name>
<gene>
    <name evidence="2" type="ORF">DM813_20940</name>
</gene>
<evidence type="ECO:0000259" key="1">
    <source>
        <dbReference type="Pfam" id="PF13503"/>
    </source>
</evidence>
<reference evidence="2 3" key="1">
    <citation type="submission" date="2018-06" db="EMBL/GenBank/DDBJ databases">
        <title>Bacteria isolated from soil of Wuhan.</title>
        <authorList>
            <person name="Wei X."/>
            <person name="Chunhua H."/>
        </authorList>
    </citation>
    <scope>NUCLEOTIDE SEQUENCE [LARGE SCALE GENOMIC DNA]</scope>
    <source>
        <strain evidence="3">xwS2</strain>
    </source>
</reference>
<dbReference type="OrthoDB" id="8665862at2"/>
<accession>A0A443ZIR4</accession>
<dbReference type="AlphaFoldDB" id="A0A443ZIR4"/>
<dbReference type="Proteomes" id="UP000288983">
    <property type="component" value="Unassembled WGS sequence"/>
</dbReference>
<evidence type="ECO:0000313" key="3">
    <source>
        <dbReference type="Proteomes" id="UP000288983"/>
    </source>
</evidence>
<dbReference type="RefSeq" id="WP_128325279.1">
    <property type="nucleotide sequence ID" value="NZ_QJRG01000048.1"/>
</dbReference>
<dbReference type="EMBL" id="QJRG01000048">
    <property type="protein sequence ID" value="RWU18793.1"/>
    <property type="molecule type" value="Genomic_DNA"/>
</dbReference>
<organism evidence="2 3">
    <name type="scientific">Pseudomonas alkylphenolica</name>
    <dbReference type="NCBI Taxonomy" id="237609"/>
    <lineage>
        <taxon>Bacteria</taxon>
        <taxon>Pseudomonadati</taxon>
        <taxon>Pseudomonadota</taxon>
        <taxon>Gammaproteobacteria</taxon>
        <taxon>Pseudomonadales</taxon>
        <taxon>Pseudomonadaceae</taxon>
        <taxon>Pseudomonas</taxon>
    </lineage>
</organism>
<feature type="domain" description="DUF4123" evidence="1">
    <location>
        <begin position="23"/>
        <end position="138"/>
    </location>
</feature>
<comment type="caution">
    <text evidence="2">The sequence shown here is derived from an EMBL/GenBank/DDBJ whole genome shotgun (WGS) entry which is preliminary data.</text>
</comment>
<evidence type="ECO:0000313" key="2">
    <source>
        <dbReference type="EMBL" id="RWU18793.1"/>
    </source>
</evidence>
<proteinExistence type="predicted"/>
<protein>
    <recommendedName>
        <fullName evidence="1">DUF4123 domain-containing protein</fullName>
    </recommendedName>
</protein>
<dbReference type="InterPro" id="IPR025391">
    <property type="entry name" value="DUF4123"/>
</dbReference>
<sequence length="290" mass="31965">MSSLEQTLMKELAAQHAPRYLLAVCDQALLDERQRAWVKSRFDQRAYSLLQDPLWEALFPYSPLLLAAQETSEAGHHALLSAFAAAQIPRHGWIVSAVPGEQLATHLAQAGVARGPQGAAFLLRYFDPRVLPRLSKHADGGWWGALMAPIVSWWVPTSDPRTERWGRVPGLAMTNAAAPSALLVDDKLWQVLVRNPLPLRILAAIERQAPSLFDTPCPGVRLARVEAVITAAKDVGLTRYRDLLDYVFIALAQESPTLEADRHWQHAIRDAASGAGHLGDLYLALGEQKT</sequence>